<keyword evidence="3" id="KW-0804">Transcription</keyword>
<dbReference type="Gene3D" id="1.10.260.40">
    <property type="entry name" value="lambda repressor-like DNA-binding domains"/>
    <property type="match status" value="1"/>
</dbReference>
<keyword evidence="1" id="KW-0805">Transcription regulation</keyword>
<feature type="domain" description="HTH lacI-type" evidence="4">
    <location>
        <begin position="10"/>
        <end position="65"/>
    </location>
</feature>
<name>A0A3N2D8W0_9MICO</name>
<reference evidence="5 6" key="1">
    <citation type="submission" date="2018-11" db="EMBL/GenBank/DDBJ databases">
        <title>Sequencing the genomes of 1000 actinobacteria strains.</title>
        <authorList>
            <person name="Klenk H.-P."/>
        </authorList>
    </citation>
    <scope>NUCLEOTIDE SEQUENCE [LARGE SCALE GENOMIC DNA]</scope>
    <source>
        <strain evidence="5 6">DSM 13521</strain>
    </source>
</reference>
<dbReference type="RefSeq" id="WP_123738435.1">
    <property type="nucleotide sequence ID" value="NZ_RKHQ01000001.1"/>
</dbReference>
<dbReference type="Pfam" id="PF13377">
    <property type="entry name" value="Peripla_BP_3"/>
    <property type="match status" value="1"/>
</dbReference>
<dbReference type="AlphaFoldDB" id="A0A3N2D8W0"/>
<gene>
    <name evidence="5" type="ORF">EDD28_0800</name>
</gene>
<dbReference type="CDD" id="cd01392">
    <property type="entry name" value="HTH_LacI"/>
    <property type="match status" value="1"/>
</dbReference>
<dbReference type="InterPro" id="IPR000843">
    <property type="entry name" value="HTH_LacI"/>
</dbReference>
<dbReference type="PANTHER" id="PTHR30146:SF145">
    <property type="entry name" value="RIBOSE OPERON REPRESSOR"/>
    <property type="match status" value="1"/>
</dbReference>
<dbReference type="OrthoDB" id="3563699at2"/>
<dbReference type="GO" id="GO:0003700">
    <property type="term" value="F:DNA-binding transcription factor activity"/>
    <property type="evidence" value="ECO:0007669"/>
    <property type="project" value="TreeGrafter"/>
</dbReference>
<dbReference type="Proteomes" id="UP000275356">
    <property type="component" value="Unassembled WGS sequence"/>
</dbReference>
<dbReference type="PROSITE" id="PS50932">
    <property type="entry name" value="HTH_LACI_2"/>
    <property type="match status" value="1"/>
</dbReference>
<evidence type="ECO:0000256" key="1">
    <source>
        <dbReference type="ARBA" id="ARBA00023015"/>
    </source>
</evidence>
<evidence type="ECO:0000256" key="2">
    <source>
        <dbReference type="ARBA" id="ARBA00023125"/>
    </source>
</evidence>
<dbReference type="Gene3D" id="3.40.50.2300">
    <property type="match status" value="2"/>
</dbReference>
<dbReference type="InterPro" id="IPR028082">
    <property type="entry name" value="Peripla_BP_I"/>
</dbReference>
<sequence>MAKGDAQRVATILDVAAAAGVSRTTVSRYLSQQFGSMSPATKARIDAAVAELSYRPSRLARGLRQDKSFTIGFVVPDITNPFAISVLRGAESVAEKRGYMLMVCNSDRDPVKERRYLDVLRSYGIDGLLIFTTGHNDEVVRELAAGPVPIVLVDQDIQDAELDLVGSDNVRAVEDAVEHLVEAGYDDVAYFTDVIGSTTSRAERADVFRTRFAPHATVSARVYEADVRDDAQLDAQLEAFLADPRGRRRCLFAGHGVMMLRLYSRLKERGLRIPDEISLLGFDDDEWARSAEPPLTTISQSTRDIGARATELLLDHIDGSVESRTVTRLPARLVVRRSTLPSGAH</sequence>
<evidence type="ECO:0000256" key="3">
    <source>
        <dbReference type="ARBA" id="ARBA00023163"/>
    </source>
</evidence>
<dbReference type="InterPro" id="IPR046335">
    <property type="entry name" value="LacI/GalR-like_sensor"/>
</dbReference>
<accession>A0A3N2D8W0</accession>
<evidence type="ECO:0000259" key="4">
    <source>
        <dbReference type="PROSITE" id="PS50932"/>
    </source>
</evidence>
<evidence type="ECO:0000313" key="5">
    <source>
        <dbReference type="EMBL" id="ROR96221.1"/>
    </source>
</evidence>
<dbReference type="PROSITE" id="PS00356">
    <property type="entry name" value="HTH_LACI_1"/>
    <property type="match status" value="1"/>
</dbReference>
<organism evidence="5 6">
    <name type="scientific">Salana multivorans</name>
    <dbReference type="NCBI Taxonomy" id="120377"/>
    <lineage>
        <taxon>Bacteria</taxon>
        <taxon>Bacillati</taxon>
        <taxon>Actinomycetota</taxon>
        <taxon>Actinomycetes</taxon>
        <taxon>Micrococcales</taxon>
        <taxon>Beutenbergiaceae</taxon>
        <taxon>Salana</taxon>
    </lineage>
</organism>
<dbReference type="SUPFAM" id="SSF47413">
    <property type="entry name" value="lambda repressor-like DNA-binding domains"/>
    <property type="match status" value="1"/>
</dbReference>
<dbReference type="SUPFAM" id="SSF53822">
    <property type="entry name" value="Periplasmic binding protein-like I"/>
    <property type="match status" value="1"/>
</dbReference>
<comment type="caution">
    <text evidence="5">The sequence shown here is derived from an EMBL/GenBank/DDBJ whole genome shotgun (WGS) entry which is preliminary data.</text>
</comment>
<dbReference type="InterPro" id="IPR010982">
    <property type="entry name" value="Lambda_DNA-bd_dom_sf"/>
</dbReference>
<proteinExistence type="predicted"/>
<evidence type="ECO:0000313" key="6">
    <source>
        <dbReference type="Proteomes" id="UP000275356"/>
    </source>
</evidence>
<dbReference type="EMBL" id="RKHQ01000001">
    <property type="protein sequence ID" value="ROR96221.1"/>
    <property type="molecule type" value="Genomic_DNA"/>
</dbReference>
<keyword evidence="6" id="KW-1185">Reference proteome</keyword>
<dbReference type="Pfam" id="PF00356">
    <property type="entry name" value="LacI"/>
    <property type="match status" value="1"/>
</dbReference>
<dbReference type="GO" id="GO:0000976">
    <property type="term" value="F:transcription cis-regulatory region binding"/>
    <property type="evidence" value="ECO:0007669"/>
    <property type="project" value="TreeGrafter"/>
</dbReference>
<dbReference type="CDD" id="cd06283">
    <property type="entry name" value="PBP1_RegR_EndR_KdgR-like"/>
    <property type="match status" value="1"/>
</dbReference>
<dbReference type="PANTHER" id="PTHR30146">
    <property type="entry name" value="LACI-RELATED TRANSCRIPTIONAL REPRESSOR"/>
    <property type="match status" value="1"/>
</dbReference>
<protein>
    <submittedName>
        <fullName evidence="5">LacI family transcriptional regulator</fullName>
    </submittedName>
</protein>
<keyword evidence="2" id="KW-0238">DNA-binding</keyword>
<dbReference type="SMART" id="SM00354">
    <property type="entry name" value="HTH_LACI"/>
    <property type="match status" value="1"/>
</dbReference>